<sequence>MDAMTIIRRTLLVLLVASVLHGFPNVAKTTSATAGRRVYSDNDGTKVYIVFTERQTPLQAAESSNSAKIETFHHGLISDAVLDGSSKIIGAWAYDGGLSDGQVSPIDDEGHGTHTASTAAGRAVTNASLYGLANGTARGAVPGARLAIYKVCWYNTGCASEDVLAAMDDAIADGVDVISASLSTHTAREYPDDALAIGAFHAVRRGVLTSVPAGNCGPKLGTVSNVAPWMISTAGTTTDRRIVSKLVLGNRKNILGHSINTFPDIGKQALLVDPGNCVENLEGAWYKGAILLCPPGQLIDQRFIIRSGATGIILPDRSDDEEDYPSFTLPVVLVGQAQFQEILRYYNGSSHPVATIFNSDTVFDAEAPVVASFSSRGPNLITPGVLKPDISAPGVNILAAWSPFSAPSSGLDDVRTVPYNIISGTSMASPHVTGAAAYVKSIHPHWSPAATISSLVTTAKPIHSNVREAEFAYGAGQVNPIRAVDPGLVYDASEADYINLLCAQGYNASQLAAITGTRTICPTTGPMVDLNYPSIAVPVINYGVEFTVEIPRKVTNVGPANSVYHARIRSAEGITVSVEPDELVFTAEREELSFKVSVMGSLQMPAANGSSLGASASII</sequence>
<organism evidence="10 11">
    <name type="scientific">Eleusine coracana subsp. coracana</name>
    <dbReference type="NCBI Taxonomy" id="191504"/>
    <lineage>
        <taxon>Eukaryota</taxon>
        <taxon>Viridiplantae</taxon>
        <taxon>Streptophyta</taxon>
        <taxon>Embryophyta</taxon>
        <taxon>Tracheophyta</taxon>
        <taxon>Spermatophyta</taxon>
        <taxon>Magnoliopsida</taxon>
        <taxon>Liliopsida</taxon>
        <taxon>Poales</taxon>
        <taxon>Poaceae</taxon>
        <taxon>PACMAD clade</taxon>
        <taxon>Chloridoideae</taxon>
        <taxon>Cynodonteae</taxon>
        <taxon>Eleusininae</taxon>
        <taxon>Eleusine</taxon>
    </lineage>
</organism>
<dbReference type="SUPFAM" id="SSF52743">
    <property type="entry name" value="Subtilisin-like"/>
    <property type="match status" value="1"/>
</dbReference>
<evidence type="ECO:0000256" key="4">
    <source>
        <dbReference type="ARBA" id="ARBA00022801"/>
    </source>
</evidence>
<protein>
    <submittedName>
        <fullName evidence="10">Uncharacterized protein</fullName>
    </submittedName>
</protein>
<dbReference type="InterPro" id="IPR015500">
    <property type="entry name" value="Peptidase_S8_subtilisin-rel"/>
</dbReference>
<keyword evidence="3 7" id="KW-0732">Signal</keyword>
<dbReference type="PRINTS" id="PR00723">
    <property type="entry name" value="SUBTILISIN"/>
</dbReference>
<dbReference type="InterPro" id="IPR036852">
    <property type="entry name" value="Peptidase_S8/S53_dom_sf"/>
</dbReference>
<keyword evidence="11" id="KW-1185">Reference proteome</keyword>
<dbReference type="CDD" id="cd02120">
    <property type="entry name" value="PA_subtilisin_like"/>
    <property type="match status" value="1"/>
</dbReference>
<gene>
    <name evidence="10" type="primary">ga27904</name>
    <name evidence="10" type="ORF">PR202_ga27904</name>
</gene>
<evidence type="ECO:0000313" key="10">
    <source>
        <dbReference type="EMBL" id="GJN09858.1"/>
    </source>
</evidence>
<dbReference type="Gene3D" id="2.60.40.2310">
    <property type="match status" value="1"/>
</dbReference>
<dbReference type="Pfam" id="PF00082">
    <property type="entry name" value="Peptidase_S8"/>
    <property type="match status" value="1"/>
</dbReference>
<dbReference type="InterPro" id="IPR023828">
    <property type="entry name" value="Peptidase_S8_Ser-AS"/>
</dbReference>
<reference evidence="10" key="1">
    <citation type="journal article" date="2018" name="DNA Res.">
        <title>Multiple hybrid de novo genome assembly of finger millet, an orphan allotetraploid crop.</title>
        <authorList>
            <person name="Hatakeyama M."/>
            <person name="Aluri S."/>
            <person name="Balachadran M.T."/>
            <person name="Sivarajan S.R."/>
            <person name="Patrignani A."/>
            <person name="Gruter S."/>
            <person name="Poveda L."/>
            <person name="Shimizu-Inatsugi R."/>
            <person name="Baeten J."/>
            <person name="Francoijs K.J."/>
            <person name="Nataraja K.N."/>
            <person name="Reddy Y.A.N."/>
            <person name="Phadnis S."/>
            <person name="Ravikumar R.L."/>
            <person name="Schlapbach R."/>
            <person name="Sreeman S.M."/>
            <person name="Shimizu K.K."/>
        </authorList>
    </citation>
    <scope>NUCLEOTIDE SEQUENCE</scope>
</reference>
<feature type="domain" description="Subtilisin-like protease fibronectin type-III" evidence="9">
    <location>
        <begin position="529"/>
        <end position="601"/>
    </location>
</feature>
<dbReference type="InterPro" id="IPR000209">
    <property type="entry name" value="Peptidase_S8/S53_dom"/>
</dbReference>
<dbReference type="InterPro" id="IPR045051">
    <property type="entry name" value="SBT"/>
</dbReference>
<feature type="chain" id="PRO_5043618749" evidence="7">
    <location>
        <begin position="23"/>
        <end position="619"/>
    </location>
</feature>
<name>A0AAV5DH62_ELECO</name>
<dbReference type="PROSITE" id="PS51892">
    <property type="entry name" value="SUBTILASE"/>
    <property type="match status" value="1"/>
</dbReference>
<evidence type="ECO:0000256" key="2">
    <source>
        <dbReference type="ARBA" id="ARBA00022670"/>
    </source>
</evidence>
<dbReference type="InterPro" id="IPR041469">
    <property type="entry name" value="Subtilisin-like_FN3"/>
</dbReference>
<dbReference type="Proteomes" id="UP001054889">
    <property type="component" value="Unassembled WGS sequence"/>
</dbReference>
<comment type="similarity">
    <text evidence="1 6">Belongs to the peptidase S8 family.</text>
</comment>
<accession>A0AAV5DH62</accession>
<dbReference type="Pfam" id="PF17766">
    <property type="entry name" value="fn3_6"/>
    <property type="match status" value="1"/>
</dbReference>
<keyword evidence="4" id="KW-0378">Hydrolase</keyword>
<dbReference type="PANTHER" id="PTHR10795">
    <property type="entry name" value="PROPROTEIN CONVERTASE SUBTILISIN/KEXIN"/>
    <property type="match status" value="1"/>
</dbReference>
<evidence type="ECO:0000259" key="9">
    <source>
        <dbReference type="Pfam" id="PF17766"/>
    </source>
</evidence>
<evidence type="ECO:0000256" key="7">
    <source>
        <dbReference type="SAM" id="SignalP"/>
    </source>
</evidence>
<evidence type="ECO:0000256" key="3">
    <source>
        <dbReference type="ARBA" id="ARBA00022729"/>
    </source>
</evidence>
<evidence type="ECO:0000256" key="6">
    <source>
        <dbReference type="PROSITE-ProRule" id="PRU01240"/>
    </source>
</evidence>
<comment type="caution">
    <text evidence="6">Lacks conserved residue(s) required for the propagation of feature annotation.</text>
</comment>
<evidence type="ECO:0000313" key="11">
    <source>
        <dbReference type="Proteomes" id="UP001054889"/>
    </source>
</evidence>
<feature type="domain" description="Peptidase S8/S53" evidence="8">
    <location>
        <begin position="105"/>
        <end position="476"/>
    </location>
</feature>
<reference evidence="10" key="2">
    <citation type="submission" date="2021-12" db="EMBL/GenBank/DDBJ databases">
        <title>Resequencing data analysis of finger millet.</title>
        <authorList>
            <person name="Hatakeyama M."/>
            <person name="Aluri S."/>
            <person name="Balachadran M.T."/>
            <person name="Sivarajan S.R."/>
            <person name="Poveda L."/>
            <person name="Shimizu-Inatsugi R."/>
            <person name="Schlapbach R."/>
            <person name="Sreeman S.M."/>
            <person name="Shimizu K.K."/>
        </authorList>
    </citation>
    <scope>NUCLEOTIDE SEQUENCE</scope>
</reference>
<evidence type="ECO:0000256" key="1">
    <source>
        <dbReference type="ARBA" id="ARBA00011073"/>
    </source>
</evidence>
<dbReference type="Gene3D" id="3.40.50.200">
    <property type="entry name" value="Peptidase S8/S53 domain"/>
    <property type="match status" value="1"/>
</dbReference>
<dbReference type="PROSITE" id="PS00138">
    <property type="entry name" value="SUBTILASE_SER"/>
    <property type="match status" value="1"/>
</dbReference>
<feature type="signal peptide" evidence="7">
    <location>
        <begin position="1"/>
        <end position="22"/>
    </location>
</feature>
<keyword evidence="5" id="KW-0720">Serine protease</keyword>
<evidence type="ECO:0000259" key="8">
    <source>
        <dbReference type="Pfam" id="PF00082"/>
    </source>
</evidence>
<keyword evidence="2" id="KW-0645">Protease</keyword>
<evidence type="ECO:0000256" key="5">
    <source>
        <dbReference type="ARBA" id="ARBA00022825"/>
    </source>
</evidence>
<dbReference type="GO" id="GO:0004252">
    <property type="term" value="F:serine-type endopeptidase activity"/>
    <property type="evidence" value="ECO:0007669"/>
    <property type="project" value="InterPro"/>
</dbReference>
<proteinExistence type="inferred from homology"/>
<dbReference type="Gene3D" id="3.50.30.30">
    <property type="match status" value="1"/>
</dbReference>
<dbReference type="GO" id="GO:0006508">
    <property type="term" value="P:proteolysis"/>
    <property type="evidence" value="ECO:0007669"/>
    <property type="project" value="UniProtKB-KW"/>
</dbReference>
<dbReference type="AlphaFoldDB" id="A0AAV5DH62"/>
<comment type="caution">
    <text evidence="10">The sequence shown here is derived from an EMBL/GenBank/DDBJ whole genome shotgun (WGS) entry which is preliminary data.</text>
</comment>
<dbReference type="EMBL" id="BQKI01000017">
    <property type="protein sequence ID" value="GJN09858.1"/>
    <property type="molecule type" value="Genomic_DNA"/>
</dbReference>